<evidence type="ECO:0000313" key="4">
    <source>
        <dbReference type="Proteomes" id="UP000027222"/>
    </source>
</evidence>
<keyword evidence="2" id="KW-0732">Signal</keyword>
<proteinExistence type="predicted"/>
<dbReference type="AlphaFoldDB" id="A0A067TNF9"/>
<dbReference type="OrthoDB" id="2565300at2759"/>
<name>A0A067TNF9_GALM3</name>
<feature type="region of interest" description="Disordered" evidence="1">
    <location>
        <begin position="157"/>
        <end position="177"/>
    </location>
</feature>
<gene>
    <name evidence="3" type="ORF">GALMADRAFT_131566</name>
</gene>
<feature type="signal peptide" evidence="2">
    <location>
        <begin position="1"/>
        <end position="20"/>
    </location>
</feature>
<evidence type="ECO:0000313" key="3">
    <source>
        <dbReference type="EMBL" id="KDR84775.1"/>
    </source>
</evidence>
<dbReference type="HOGENOM" id="CLU_1517952_0_0_1"/>
<dbReference type="EMBL" id="KL142367">
    <property type="protein sequence ID" value="KDR84775.1"/>
    <property type="molecule type" value="Genomic_DNA"/>
</dbReference>
<dbReference type="Proteomes" id="UP000027222">
    <property type="component" value="Unassembled WGS sequence"/>
</dbReference>
<organism evidence="3 4">
    <name type="scientific">Galerina marginata (strain CBS 339.88)</name>
    <dbReference type="NCBI Taxonomy" id="685588"/>
    <lineage>
        <taxon>Eukaryota</taxon>
        <taxon>Fungi</taxon>
        <taxon>Dikarya</taxon>
        <taxon>Basidiomycota</taxon>
        <taxon>Agaricomycotina</taxon>
        <taxon>Agaricomycetes</taxon>
        <taxon>Agaricomycetidae</taxon>
        <taxon>Agaricales</taxon>
        <taxon>Agaricineae</taxon>
        <taxon>Strophariaceae</taxon>
        <taxon>Galerina</taxon>
    </lineage>
</organism>
<accession>A0A067TNF9</accession>
<keyword evidence="4" id="KW-1185">Reference proteome</keyword>
<evidence type="ECO:0000256" key="2">
    <source>
        <dbReference type="SAM" id="SignalP"/>
    </source>
</evidence>
<reference evidence="4" key="1">
    <citation type="journal article" date="2014" name="Proc. Natl. Acad. Sci. U.S.A.">
        <title>Extensive sampling of basidiomycete genomes demonstrates inadequacy of the white-rot/brown-rot paradigm for wood decay fungi.</title>
        <authorList>
            <person name="Riley R."/>
            <person name="Salamov A.A."/>
            <person name="Brown D.W."/>
            <person name="Nagy L.G."/>
            <person name="Floudas D."/>
            <person name="Held B.W."/>
            <person name="Levasseur A."/>
            <person name="Lombard V."/>
            <person name="Morin E."/>
            <person name="Otillar R."/>
            <person name="Lindquist E.A."/>
            <person name="Sun H."/>
            <person name="LaButti K.M."/>
            <person name="Schmutz J."/>
            <person name="Jabbour D."/>
            <person name="Luo H."/>
            <person name="Baker S.E."/>
            <person name="Pisabarro A.G."/>
            <person name="Walton J.D."/>
            <person name="Blanchette R.A."/>
            <person name="Henrissat B."/>
            <person name="Martin F."/>
            <person name="Cullen D."/>
            <person name="Hibbett D.S."/>
            <person name="Grigoriev I.V."/>
        </authorList>
    </citation>
    <scope>NUCLEOTIDE SEQUENCE [LARGE SCALE GENOMIC DNA]</scope>
    <source>
        <strain evidence="4">CBS 339.88</strain>
    </source>
</reference>
<protein>
    <submittedName>
        <fullName evidence="3">Uncharacterized protein</fullName>
    </submittedName>
</protein>
<feature type="chain" id="PRO_5001647079" evidence="2">
    <location>
        <begin position="21"/>
        <end position="177"/>
    </location>
</feature>
<evidence type="ECO:0000256" key="1">
    <source>
        <dbReference type="SAM" id="MobiDB-lite"/>
    </source>
</evidence>
<sequence>MTSINASIFIFLAACHFAVAAPVPENQIANAYSGDAGNASGGSVIHNNAAGTRLLGGLGLIKLFSDNAGRGGFASSGPAIAKTPSAHRDGAKGDNLYSPGGNNNVGNAYSGAGGVADGGSVDDAGKDLITIFSDDAGDGGMANSGFAASGIKTLKSKKMSARPGPRMVSRSSRLWLD</sequence>